<organism evidence="2 3">
    <name type="scientific">Bacteroides stercoris</name>
    <dbReference type="NCBI Taxonomy" id="46506"/>
    <lineage>
        <taxon>Bacteria</taxon>
        <taxon>Pseudomonadati</taxon>
        <taxon>Bacteroidota</taxon>
        <taxon>Bacteroidia</taxon>
        <taxon>Bacteroidales</taxon>
        <taxon>Bacteroidaceae</taxon>
        <taxon>Bacteroides</taxon>
    </lineage>
</organism>
<dbReference type="EMBL" id="WCLP01000042">
    <property type="protein sequence ID" value="KAB5279896.1"/>
    <property type="molecule type" value="Genomic_DNA"/>
</dbReference>
<sequence length="26" mass="3046">MYTVLFVLGVAVFGYLMYVLVKSERF</sequence>
<dbReference type="RefSeq" id="WP_118940184.1">
    <property type="nucleotide sequence ID" value="NZ_QSKU01000045.1"/>
</dbReference>
<name>A0A414KS53_BACSE</name>
<comment type="caution">
    <text evidence="2">The sequence shown here is derived from an EMBL/GenBank/DDBJ whole genome shotgun (WGS) entry which is preliminary data.</text>
</comment>
<dbReference type="Proteomes" id="UP000440773">
    <property type="component" value="Unassembled WGS sequence"/>
</dbReference>
<evidence type="ECO:0000313" key="2">
    <source>
        <dbReference type="EMBL" id="KAB5279896.1"/>
    </source>
</evidence>
<keyword evidence="1" id="KW-0812">Transmembrane</keyword>
<dbReference type="AlphaFoldDB" id="A0A414KS53"/>
<dbReference type="InterPro" id="IPR011726">
    <property type="entry name" value="KdpF"/>
</dbReference>
<evidence type="ECO:0000313" key="3">
    <source>
        <dbReference type="Proteomes" id="UP000440773"/>
    </source>
</evidence>
<dbReference type="Pfam" id="PF09604">
    <property type="entry name" value="Potass_KdpF"/>
    <property type="match status" value="1"/>
</dbReference>
<dbReference type="GO" id="GO:0005886">
    <property type="term" value="C:plasma membrane"/>
    <property type="evidence" value="ECO:0007669"/>
    <property type="project" value="InterPro"/>
</dbReference>
<evidence type="ECO:0000256" key="1">
    <source>
        <dbReference type="SAM" id="Phobius"/>
    </source>
</evidence>
<proteinExistence type="predicted"/>
<reference evidence="2 3" key="1">
    <citation type="journal article" date="2019" name="Nat. Med.">
        <title>A library of human gut bacterial isolates paired with longitudinal multiomics data enables mechanistic microbiome research.</title>
        <authorList>
            <person name="Poyet M."/>
            <person name="Groussin M."/>
            <person name="Gibbons S.M."/>
            <person name="Avila-Pacheco J."/>
            <person name="Jiang X."/>
            <person name="Kearney S.M."/>
            <person name="Perrotta A.R."/>
            <person name="Berdy B."/>
            <person name="Zhao S."/>
            <person name="Lieberman T.D."/>
            <person name="Swanson P.K."/>
            <person name="Smith M."/>
            <person name="Roesemann S."/>
            <person name="Alexander J.E."/>
            <person name="Rich S.A."/>
            <person name="Livny J."/>
            <person name="Vlamakis H."/>
            <person name="Clish C."/>
            <person name="Bullock K."/>
            <person name="Deik A."/>
            <person name="Scott J."/>
            <person name="Pierce K.A."/>
            <person name="Xavier R.J."/>
            <person name="Alm E.J."/>
        </authorList>
    </citation>
    <scope>NUCLEOTIDE SEQUENCE [LARGE SCALE GENOMIC DNA]</scope>
    <source>
        <strain evidence="2 3">BIOML-A17</strain>
    </source>
</reference>
<protein>
    <submittedName>
        <fullName evidence="2">Potassium-transporting ATPase subunit F</fullName>
    </submittedName>
</protein>
<dbReference type="GO" id="GO:0008556">
    <property type="term" value="F:P-type potassium transmembrane transporter activity"/>
    <property type="evidence" value="ECO:0007669"/>
    <property type="project" value="InterPro"/>
</dbReference>
<gene>
    <name evidence="2" type="ORF">F9962_14545</name>
</gene>
<keyword evidence="1" id="KW-0472">Membrane</keyword>
<accession>A0A414KS53</accession>
<feature type="transmembrane region" description="Helical" evidence="1">
    <location>
        <begin position="6"/>
        <end position="21"/>
    </location>
</feature>
<keyword evidence="1" id="KW-1133">Transmembrane helix</keyword>